<dbReference type="AlphaFoldDB" id="A0A926CZ60"/>
<comment type="similarity">
    <text evidence="1">Belongs to the UPF0597 family.</text>
</comment>
<dbReference type="InterPro" id="IPR021144">
    <property type="entry name" value="UPF0597"/>
</dbReference>
<feature type="domain" description="Serine dehydratase-like alpha subunit" evidence="2">
    <location>
        <begin position="161"/>
        <end position="423"/>
    </location>
</feature>
<name>A0A926CZ60_9FIRM</name>
<dbReference type="PIRSF" id="PIRSF006054">
    <property type="entry name" value="UCP006054"/>
    <property type="match status" value="1"/>
</dbReference>
<evidence type="ECO:0000259" key="2">
    <source>
        <dbReference type="Pfam" id="PF03313"/>
    </source>
</evidence>
<accession>A0A926CZ60</accession>
<gene>
    <name evidence="3" type="ORF">H8699_04190</name>
</gene>
<evidence type="ECO:0000256" key="1">
    <source>
        <dbReference type="HAMAP-Rule" id="MF_01845"/>
    </source>
</evidence>
<protein>
    <recommendedName>
        <fullName evidence="1">UPF0597 protein H8699_04190</fullName>
    </recommendedName>
</protein>
<organism evidence="3 4">
    <name type="scientific">Luoshenia tenuis</name>
    <dbReference type="NCBI Taxonomy" id="2763654"/>
    <lineage>
        <taxon>Bacteria</taxon>
        <taxon>Bacillati</taxon>
        <taxon>Bacillota</taxon>
        <taxon>Clostridia</taxon>
        <taxon>Christensenellales</taxon>
        <taxon>Christensenellaceae</taxon>
        <taxon>Luoshenia</taxon>
    </lineage>
</organism>
<dbReference type="Proteomes" id="UP000654279">
    <property type="component" value="Unassembled WGS sequence"/>
</dbReference>
<dbReference type="RefSeq" id="WP_249284616.1">
    <property type="nucleotide sequence ID" value="NZ_JACRSO010000001.1"/>
</dbReference>
<reference evidence="3" key="1">
    <citation type="submission" date="2020-08" db="EMBL/GenBank/DDBJ databases">
        <title>Genome public.</title>
        <authorList>
            <person name="Liu C."/>
            <person name="Sun Q."/>
        </authorList>
    </citation>
    <scope>NUCLEOTIDE SEQUENCE</scope>
    <source>
        <strain evidence="3">NSJ-44</strain>
    </source>
</reference>
<dbReference type="GO" id="GO:0080146">
    <property type="term" value="F:L-cysteine desulfhydrase activity"/>
    <property type="evidence" value="ECO:0007669"/>
    <property type="project" value="TreeGrafter"/>
</dbReference>
<dbReference type="GO" id="GO:0019450">
    <property type="term" value="P:L-cysteine catabolic process to pyruvate"/>
    <property type="evidence" value="ECO:0007669"/>
    <property type="project" value="TreeGrafter"/>
</dbReference>
<proteinExistence type="inferred from homology"/>
<dbReference type="InterPro" id="IPR005130">
    <property type="entry name" value="Ser_deHydtase-like_asu"/>
</dbReference>
<evidence type="ECO:0000313" key="4">
    <source>
        <dbReference type="Proteomes" id="UP000654279"/>
    </source>
</evidence>
<comment type="caution">
    <text evidence="3">The sequence shown here is derived from an EMBL/GenBank/DDBJ whole genome shotgun (WGS) entry which is preliminary data.</text>
</comment>
<sequence length="433" mass="46124">MKRTDQRYREYVEILNRELVPAMGCTEPITIAYAAAKARETLGAVPQRVKVEASGNIIKNVKSVVVPNTNHLKGIEAAAAAGIIAGDAGRVLEVLSNVSEAQKAAIADYLALNVIEVCRAQSDYVFDITVTVWAGADEARVRIVHYHTNIVLIEKNGEKLMDQMLDCYRAPAQEKAEQPEDCLNIEEIIDFANSLAVEDVQPVLQRQAQYNMAIAEEGLRGNYGANIGRVLLKTYGERVSNRAKAKAAAASDARMSGCELPVVINSGSGNQGITASIPVIEYARELGVGKDKMYRALALSNLVAIHQKRCIGTLSAYCGAVSAGGAAGAGIAYLHGGGLKEIAHTLVNCLAITSGIVCDGAKSSCAAKIAVAIDAAILGYAMYEDGQQFRAGEGIIKKGVEATISSVGRLGKVGMRETDNEIIRIMINAEEEK</sequence>
<evidence type="ECO:0000313" key="3">
    <source>
        <dbReference type="EMBL" id="MBC8528637.1"/>
    </source>
</evidence>
<dbReference type="PANTHER" id="PTHR30501">
    <property type="entry name" value="UPF0597 PROTEIN YHAM"/>
    <property type="match status" value="1"/>
</dbReference>
<dbReference type="HAMAP" id="MF_01845">
    <property type="entry name" value="UPF0597"/>
    <property type="match status" value="1"/>
</dbReference>
<keyword evidence="4" id="KW-1185">Reference proteome</keyword>
<dbReference type="PANTHER" id="PTHR30501:SF2">
    <property type="entry name" value="UPF0597 PROTEIN YHAM"/>
    <property type="match status" value="1"/>
</dbReference>
<dbReference type="Pfam" id="PF03313">
    <property type="entry name" value="SDH_alpha"/>
    <property type="match status" value="1"/>
</dbReference>
<dbReference type="EMBL" id="JACRSO010000001">
    <property type="protein sequence ID" value="MBC8528637.1"/>
    <property type="molecule type" value="Genomic_DNA"/>
</dbReference>